<keyword evidence="2" id="KW-1185">Reference proteome</keyword>
<gene>
    <name evidence="1" type="ORF">C0039_15065</name>
</gene>
<evidence type="ECO:0000313" key="1">
    <source>
        <dbReference type="EMBL" id="PLW67953.1"/>
    </source>
</evidence>
<evidence type="ECO:0008006" key="3">
    <source>
        <dbReference type="Google" id="ProtNLM"/>
    </source>
</evidence>
<dbReference type="Pfam" id="PF13563">
    <property type="entry name" value="2_5_RNA_ligase2"/>
    <property type="match status" value="1"/>
</dbReference>
<protein>
    <recommendedName>
        <fullName evidence="3">2'-5' RNA ligase family protein</fullName>
    </recommendedName>
</protein>
<dbReference type="EMBL" id="PKUS01000022">
    <property type="protein sequence ID" value="PLW67953.1"/>
    <property type="molecule type" value="Genomic_DNA"/>
</dbReference>
<reference evidence="1 2" key="1">
    <citation type="submission" date="2018-01" db="EMBL/GenBank/DDBJ databases">
        <title>The draft genome sequence of Halioglobus lutimaris HF004.</title>
        <authorList>
            <person name="Du Z.-J."/>
            <person name="Shi M.-J."/>
        </authorList>
    </citation>
    <scope>NUCLEOTIDE SEQUENCE [LARGE SCALE GENOMIC DNA]</scope>
    <source>
        <strain evidence="1 2">HF004</strain>
    </source>
</reference>
<dbReference type="AlphaFoldDB" id="A0A2N5X0C8"/>
<name>A0A2N5X0C8_9GAMM</name>
<proteinExistence type="predicted"/>
<dbReference type="Gene3D" id="3.90.1140.10">
    <property type="entry name" value="Cyclic phosphodiesterase"/>
    <property type="match status" value="1"/>
</dbReference>
<dbReference type="SUPFAM" id="SSF55144">
    <property type="entry name" value="LigT-like"/>
    <property type="match status" value="1"/>
</dbReference>
<comment type="caution">
    <text evidence="1">The sequence shown here is derived from an EMBL/GenBank/DDBJ whole genome shotgun (WGS) entry which is preliminary data.</text>
</comment>
<dbReference type="InterPro" id="IPR009097">
    <property type="entry name" value="Cyclic_Pdiesterase"/>
</dbReference>
<sequence length="174" mass="20115">MLYTLCYPTLSDKDHEFIRSFRREHDLPFRDVVDHHFTVVFGISDFPEDTYSEHVRTILQDQKSIDFVCRYAALGDDSDSDDFYVFLTPDEGLSDICRLHDKLYSGKLKQFHRIEIPYIPHIGIATMPDARRIQFLCDELNASSFSIGGTLESATICAYDGTQVVDLERIEFET</sequence>
<evidence type="ECO:0000313" key="2">
    <source>
        <dbReference type="Proteomes" id="UP000235005"/>
    </source>
</evidence>
<accession>A0A2N5X0C8</accession>
<dbReference type="Proteomes" id="UP000235005">
    <property type="component" value="Unassembled WGS sequence"/>
</dbReference>
<organism evidence="1 2">
    <name type="scientific">Pseudohalioglobus lutimaris</name>
    <dbReference type="NCBI Taxonomy" id="1737061"/>
    <lineage>
        <taxon>Bacteria</taxon>
        <taxon>Pseudomonadati</taxon>
        <taxon>Pseudomonadota</taxon>
        <taxon>Gammaproteobacteria</taxon>
        <taxon>Cellvibrionales</taxon>
        <taxon>Halieaceae</taxon>
        <taxon>Pseudohalioglobus</taxon>
    </lineage>
</organism>